<feature type="domain" description="NodB homology" evidence="12">
    <location>
        <begin position="37"/>
        <end position="226"/>
    </location>
</feature>
<evidence type="ECO:0000256" key="3">
    <source>
        <dbReference type="ARBA" id="ARBA00022723"/>
    </source>
</evidence>
<dbReference type="PANTHER" id="PTHR46471">
    <property type="entry name" value="CHITIN DEACETYLASE"/>
    <property type="match status" value="1"/>
</dbReference>
<evidence type="ECO:0000313" key="14">
    <source>
        <dbReference type="Proteomes" id="UP000233524"/>
    </source>
</evidence>
<name>A0A2N3MZ90_9PEZI</name>
<feature type="disulfide bond" evidence="8">
    <location>
        <begin position="280"/>
        <end position="294"/>
    </location>
</feature>
<evidence type="ECO:0000256" key="8">
    <source>
        <dbReference type="PROSITE-ProRule" id="PRU00261"/>
    </source>
</evidence>
<dbReference type="STRING" id="41688.A0A2N3MZ90"/>
<dbReference type="InterPro" id="IPR036861">
    <property type="entry name" value="Endochitinase-like_sf"/>
</dbReference>
<keyword evidence="6" id="KW-0119">Carbohydrate metabolism</keyword>
<gene>
    <name evidence="13" type="ORF">jhhlp_008867</name>
</gene>
<keyword evidence="14" id="KW-1185">Reference proteome</keyword>
<dbReference type="SMART" id="SM00270">
    <property type="entry name" value="ChtBD1"/>
    <property type="match status" value="1"/>
</dbReference>
<dbReference type="VEuPathDB" id="FungiDB:jhhlp_008867"/>
<protein>
    <recommendedName>
        <fullName evidence="15">NodB homology domain-containing protein</fullName>
    </recommendedName>
</protein>
<evidence type="ECO:0000256" key="7">
    <source>
        <dbReference type="ARBA" id="ARBA00023285"/>
    </source>
</evidence>
<keyword evidence="5" id="KW-0378">Hydrolase</keyword>
<proteinExistence type="predicted"/>
<dbReference type="AlphaFoldDB" id="A0A2N3MZ90"/>
<feature type="chain" id="PRO_5014839889" description="NodB homology domain-containing protein" evidence="10">
    <location>
        <begin position="17"/>
        <end position="306"/>
    </location>
</feature>
<dbReference type="Gene3D" id="3.30.60.10">
    <property type="entry name" value="Endochitinase-like"/>
    <property type="match status" value="1"/>
</dbReference>
<comment type="caution">
    <text evidence="8">Lacks conserved residue(s) required for the propagation of feature annotation.</text>
</comment>
<evidence type="ECO:0008006" key="15">
    <source>
        <dbReference type="Google" id="ProtNLM"/>
    </source>
</evidence>
<keyword evidence="3" id="KW-0479">Metal-binding</keyword>
<keyword evidence="7" id="KW-0170">Cobalt</keyword>
<dbReference type="Pfam" id="PF01522">
    <property type="entry name" value="Polysacc_deac_1"/>
    <property type="match status" value="1"/>
</dbReference>
<dbReference type="Pfam" id="PF00187">
    <property type="entry name" value="Chitin_bind_1"/>
    <property type="match status" value="1"/>
</dbReference>
<comment type="cofactor">
    <cofactor evidence="1">
        <name>Co(2+)</name>
        <dbReference type="ChEBI" id="CHEBI:48828"/>
    </cofactor>
</comment>
<dbReference type="OrthoDB" id="2125469at2759"/>
<feature type="domain" description="Chitin-binding type-1" evidence="11">
    <location>
        <begin position="262"/>
        <end position="306"/>
    </location>
</feature>
<dbReference type="PROSITE" id="PS50941">
    <property type="entry name" value="CHIT_BIND_I_2"/>
    <property type="match status" value="1"/>
</dbReference>
<dbReference type="InParanoid" id="A0A2N3MZ90"/>
<dbReference type="CDD" id="cd11618">
    <property type="entry name" value="ChtBD1_1"/>
    <property type="match status" value="1"/>
</dbReference>
<dbReference type="InterPro" id="IPR002509">
    <property type="entry name" value="NODB_dom"/>
</dbReference>
<comment type="caution">
    <text evidence="13">The sequence shown here is derived from an EMBL/GenBank/DDBJ whole genome shotgun (WGS) entry which is preliminary data.</text>
</comment>
<dbReference type="GO" id="GO:0008061">
    <property type="term" value="F:chitin binding"/>
    <property type="evidence" value="ECO:0007669"/>
    <property type="project" value="UniProtKB-UniRule"/>
</dbReference>
<evidence type="ECO:0000256" key="2">
    <source>
        <dbReference type="ARBA" id="ARBA00022669"/>
    </source>
</evidence>
<dbReference type="InterPro" id="IPR011330">
    <property type="entry name" value="Glyco_hydro/deAcase_b/a-brl"/>
</dbReference>
<dbReference type="CDD" id="cd10951">
    <property type="entry name" value="CE4_ClCDA_like"/>
    <property type="match status" value="1"/>
</dbReference>
<dbReference type="PANTHER" id="PTHR46471:SF2">
    <property type="entry name" value="CHITIN DEACETYLASE-RELATED"/>
    <property type="match status" value="1"/>
</dbReference>
<dbReference type="PROSITE" id="PS51677">
    <property type="entry name" value="NODB"/>
    <property type="match status" value="1"/>
</dbReference>
<dbReference type="FunCoup" id="A0A2N3MZ90">
    <property type="interactions" value="33"/>
</dbReference>
<organism evidence="13 14">
    <name type="scientific">Lomentospora prolificans</name>
    <dbReference type="NCBI Taxonomy" id="41688"/>
    <lineage>
        <taxon>Eukaryota</taxon>
        <taxon>Fungi</taxon>
        <taxon>Dikarya</taxon>
        <taxon>Ascomycota</taxon>
        <taxon>Pezizomycotina</taxon>
        <taxon>Sordariomycetes</taxon>
        <taxon>Hypocreomycetidae</taxon>
        <taxon>Microascales</taxon>
        <taxon>Microascaceae</taxon>
        <taxon>Lomentospora</taxon>
    </lineage>
</organism>
<keyword evidence="8" id="KW-1015">Disulfide bond</keyword>
<dbReference type="Gene3D" id="3.20.20.370">
    <property type="entry name" value="Glycoside hydrolase/deacetylase"/>
    <property type="match status" value="1"/>
</dbReference>
<feature type="compositionally biased region" description="Gly residues" evidence="9">
    <location>
        <begin position="244"/>
        <end position="261"/>
    </location>
</feature>
<dbReference type="SUPFAM" id="SSF88713">
    <property type="entry name" value="Glycoside hydrolase/deacetylase"/>
    <property type="match status" value="1"/>
</dbReference>
<evidence type="ECO:0000313" key="13">
    <source>
        <dbReference type="EMBL" id="PKS05489.1"/>
    </source>
</evidence>
<evidence type="ECO:0000256" key="9">
    <source>
        <dbReference type="SAM" id="MobiDB-lite"/>
    </source>
</evidence>
<dbReference type="Proteomes" id="UP000233524">
    <property type="component" value="Unassembled WGS sequence"/>
</dbReference>
<sequence>MHIRYLLSSLVAGALASPVSNIEPRQNGAIFACTVPGTVALTFDDGPYIFTASVLDKLRNAGMKATFFVNGDNWANIYNNAGLVQRMVNEGHQVGSHTVLANSWSHADLAGLDANGITSQMTQLETALLSIIGKFPTYMRPPYFSYNSATLATLGNLGYRVIHANIDTLDWEYNTPGEIGQSISIFQNGIASGGSITLSHDVHQTTADTLVPAMINAVRSRGLRAVTVGECLGDAAGNWYRTSRGGGGGTNPPGGGGTTTPDGTCGGGNNYRCPSGEYRCCSQWGWCGDTAEHCGAGCNPAFGICW</sequence>
<feature type="region of interest" description="Disordered" evidence="9">
    <location>
        <begin position="242"/>
        <end position="261"/>
    </location>
</feature>
<accession>A0A2N3MZ90</accession>
<evidence type="ECO:0000256" key="4">
    <source>
        <dbReference type="ARBA" id="ARBA00022729"/>
    </source>
</evidence>
<dbReference type="InterPro" id="IPR001002">
    <property type="entry name" value="Chitin-bd_1"/>
</dbReference>
<evidence type="ECO:0000256" key="5">
    <source>
        <dbReference type="ARBA" id="ARBA00022801"/>
    </source>
</evidence>
<dbReference type="GO" id="GO:0046872">
    <property type="term" value="F:metal ion binding"/>
    <property type="evidence" value="ECO:0007669"/>
    <property type="project" value="UniProtKB-KW"/>
</dbReference>
<feature type="signal peptide" evidence="10">
    <location>
        <begin position="1"/>
        <end position="16"/>
    </location>
</feature>
<dbReference type="EMBL" id="NLAX01001623">
    <property type="protein sequence ID" value="PKS05489.1"/>
    <property type="molecule type" value="Genomic_DNA"/>
</dbReference>
<evidence type="ECO:0000256" key="6">
    <source>
        <dbReference type="ARBA" id="ARBA00023277"/>
    </source>
</evidence>
<evidence type="ECO:0000259" key="11">
    <source>
        <dbReference type="PROSITE" id="PS50941"/>
    </source>
</evidence>
<dbReference type="GO" id="GO:0016810">
    <property type="term" value="F:hydrolase activity, acting on carbon-nitrogen (but not peptide) bonds"/>
    <property type="evidence" value="ECO:0007669"/>
    <property type="project" value="InterPro"/>
</dbReference>
<evidence type="ECO:0000256" key="10">
    <source>
        <dbReference type="SAM" id="SignalP"/>
    </source>
</evidence>
<dbReference type="SUPFAM" id="SSF57016">
    <property type="entry name" value="Plant lectins/antimicrobial peptides"/>
    <property type="match status" value="1"/>
</dbReference>
<evidence type="ECO:0000256" key="1">
    <source>
        <dbReference type="ARBA" id="ARBA00001941"/>
    </source>
</evidence>
<keyword evidence="2 8" id="KW-0147">Chitin-binding</keyword>
<keyword evidence="4 10" id="KW-0732">Signal</keyword>
<evidence type="ECO:0000259" key="12">
    <source>
        <dbReference type="PROSITE" id="PS51677"/>
    </source>
</evidence>
<reference evidence="13 14" key="1">
    <citation type="journal article" date="2017" name="G3 (Bethesda)">
        <title>First Draft Genome Sequence of the Pathogenic Fungus Lomentospora prolificans (Formerly Scedosporium prolificans).</title>
        <authorList>
            <person name="Luo R."/>
            <person name="Zimin A."/>
            <person name="Workman R."/>
            <person name="Fan Y."/>
            <person name="Pertea G."/>
            <person name="Grossman N."/>
            <person name="Wear M.P."/>
            <person name="Jia B."/>
            <person name="Miller H."/>
            <person name="Casadevall A."/>
            <person name="Timp W."/>
            <person name="Zhang S.X."/>
            <person name="Salzberg S.L."/>
        </authorList>
    </citation>
    <scope>NUCLEOTIDE SEQUENCE [LARGE SCALE GENOMIC DNA]</scope>
    <source>
        <strain evidence="13 14">JHH-5317</strain>
    </source>
</reference>
<dbReference type="GO" id="GO:0005975">
    <property type="term" value="P:carbohydrate metabolic process"/>
    <property type="evidence" value="ECO:0007669"/>
    <property type="project" value="InterPro"/>
</dbReference>